<dbReference type="Gene3D" id="3.40.1480.10">
    <property type="entry name" value="MOFRL domain"/>
    <property type="match status" value="1"/>
</dbReference>
<dbReference type="PANTHER" id="PTHR12227">
    <property type="entry name" value="GLYCERATE KINASE"/>
    <property type="match status" value="1"/>
</dbReference>
<proteinExistence type="predicted"/>
<dbReference type="EMBL" id="JBHUCZ010000009">
    <property type="protein sequence ID" value="MFD1567964.1"/>
    <property type="molecule type" value="Genomic_DNA"/>
</dbReference>
<dbReference type="SUPFAM" id="SSF82544">
    <property type="entry name" value="GckA/TtuD-like"/>
    <property type="match status" value="1"/>
</dbReference>
<organism evidence="3 4">
    <name type="scientific">Halolamina litorea</name>
    <dbReference type="NCBI Taxonomy" id="1515593"/>
    <lineage>
        <taxon>Archaea</taxon>
        <taxon>Methanobacteriati</taxon>
        <taxon>Methanobacteriota</taxon>
        <taxon>Stenosarchaea group</taxon>
        <taxon>Halobacteria</taxon>
        <taxon>Halobacteriales</taxon>
        <taxon>Haloferacaceae</taxon>
    </lineage>
</organism>
<dbReference type="InterPro" id="IPR038614">
    <property type="entry name" value="GK_N_sf"/>
</dbReference>
<evidence type="ECO:0000259" key="2">
    <source>
        <dbReference type="Pfam" id="PF13660"/>
    </source>
</evidence>
<keyword evidence="3" id="KW-0808">Transferase</keyword>
<protein>
    <submittedName>
        <fullName evidence="3">Glycerate kinase</fullName>
    </submittedName>
</protein>
<evidence type="ECO:0000259" key="1">
    <source>
        <dbReference type="Pfam" id="PF05161"/>
    </source>
</evidence>
<dbReference type="InterPro" id="IPR039760">
    <property type="entry name" value="MOFRL_protein"/>
</dbReference>
<gene>
    <name evidence="3" type="ORF">ACFSAU_10710</name>
</gene>
<dbReference type="AlphaFoldDB" id="A0ABD6BTN2"/>
<sequence>MFRNRETHARSPAHEVALDCLAAGIRGVDPERATRSALSATDGRLEIASDQRTSVPLADYDRILVLGGGKAAAGMVRAVDDCLGDRITDGLIVVPEDDPEVGESIGAVEIAGGGHPVPTPEGVDATERLLELAESADERTLVLAVVTGGASALLAAPAGDLSVGDLRRTSRALLDSGAEIGEINAVRKHLSRIKGGRLATAVEPGTVVGLAISDVIGDAPSVIGSGPVAPDETTYEDALAVLTRYGVDVPEARTHLDAGSAGDYDETPGRDSTVADAITLVVASNRTAIDAAAEAAREAGYEPCVLSARVRGGARDAAPTHVAIAEEAAVADEPVEPPAVLLSGGETTVDVHGEGEGGPNTEFALAAALALAEAPDDAGATVVVASVDTDGRDGDTDAAGGLIDAGTVTDTDAAREALDRNDSLPFLDARGAALVTGATGTNVDDLRVLVIPDN</sequence>
<feature type="domain" description="MOFRL-associated" evidence="2">
    <location>
        <begin position="17"/>
        <end position="252"/>
    </location>
</feature>
<dbReference type="Pfam" id="PF05161">
    <property type="entry name" value="MOFRL"/>
    <property type="match status" value="1"/>
</dbReference>
<name>A0ABD6BTN2_9EURY</name>
<dbReference type="InterPro" id="IPR007835">
    <property type="entry name" value="MOFRL"/>
</dbReference>
<dbReference type="Pfam" id="PF13660">
    <property type="entry name" value="DUF4147"/>
    <property type="match status" value="1"/>
</dbReference>
<dbReference type="GO" id="GO:0016301">
    <property type="term" value="F:kinase activity"/>
    <property type="evidence" value="ECO:0007669"/>
    <property type="project" value="UniProtKB-KW"/>
</dbReference>
<dbReference type="RefSeq" id="WP_267646862.1">
    <property type="nucleotide sequence ID" value="NZ_JANHGR010000001.1"/>
</dbReference>
<reference evidence="3 4" key="1">
    <citation type="journal article" date="2019" name="Int. J. Syst. Evol. Microbiol.">
        <title>The Global Catalogue of Microorganisms (GCM) 10K type strain sequencing project: providing services to taxonomists for standard genome sequencing and annotation.</title>
        <authorList>
            <consortium name="The Broad Institute Genomics Platform"/>
            <consortium name="The Broad Institute Genome Sequencing Center for Infectious Disease"/>
            <person name="Wu L."/>
            <person name="Ma J."/>
        </authorList>
    </citation>
    <scope>NUCLEOTIDE SEQUENCE [LARGE SCALE GENOMIC DNA]</scope>
    <source>
        <strain evidence="3 4">CGMCC 1.12859</strain>
    </source>
</reference>
<dbReference type="InterPro" id="IPR037035">
    <property type="entry name" value="GK-like_C_sf"/>
</dbReference>
<comment type="caution">
    <text evidence="3">The sequence shown here is derived from an EMBL/GenBank/DDBJ whole genome shotgun (WGS) entry which is preliminary data.</text>
</comment>
<feature type="domain" description="MOFRL" evidence="1">
    <location>
        <begin position="340"/>
        <end position="445"/>
    </location>
</feature>
<dbReference type="PANTHER" id="PTHR12227:SF0">
    <property type="entry name" value="GLYCERATE KINASE"/>
    <property type="match status" value="1"/>
</dbReference>
<dbReference type="Proteomes" id="UP001597139">
    <property type="component" value="Unassembled WGS sequence"/>
</dbReference>
<dbReference type="InterPro" id="IPR025286">
    <property type="entry name" value="MOFRL_assoc_dom"/>
</dbReference>
<evidence type="ECO:0000313" key="4">
    <source>
        <dbReference type="Proteomes" id="UP001597139"/>
    </source>
</evidence>
<evidence type="ECO:0000313" key="3">
    <source>
        <dbReference type="EMBL" id="MFD1567964.1"/>
    </source>
</evidence>
<keyword evidence="3" id="KW-0418">Kinase</keyword>
<keyword evidence="4" id="KW-1185">Reference proteome</keyword>
<accession>A0ABD6BTN2</accession>
<dbReference type="Gene3D" id="3.40.50.10180">
    <property type="entry name" value="Glycerate kinase, MOFRL-like N-terminal domain"/>
    <property type="match status" value="1"/>
</dbReference>